<dbReference type="PANTHER" id="PTHR35910:SF1">
    <property type="entry name" value="2EXR DOMAIN-CONTAINING PROTEIN"/>
    <property type="match status" value="1"/>
</dbReference>
<evidence type="ECO:0000313" key="3">
    <source>
        <dbReference type="Proteomes" id="UP000039046"/>
    </source>
</evidence>
<sequence length="246" mass="29236">MTCTFHAFPRLPVELQIAIWQATVEPREICFDVDIISTPPALQACQLARETLLQEYELLVVDAAPKGDSPRAQYVREHGRRKTWFNYKLDTLRVDQFVIDDLIDTMGNEKLRRIIIEHSWYGKWYRDHDKSVRLFRAKNEKYFPNIELVKVVEVTRAHTFGPPSPAWRSSFYPIMGQHYYTCSPAKFELEVSHEAFPDMEPLTRHNYVRWYDAQEIHFWRDLVWAHDGCEHEEPGIDRKRLLRDNS</sequence>
<accession>A0A0A1STJ2</accession>
<reference evidence="2 3" key="1">
    <citation type="journal article" date="2015" name="Genome Announc.">
        <title>Draft Genome Sequence and Gene Annotation of the Entomopathogenic Fungus Verticillium hemipterigenum.</title>
        <authorList>
            <person name="Horn F."/>
            <person name="Habel A."/>
            <person name="Scharf D.H."/>
            <person name="Dworschak J."/>
            <person name="Brakhage A.A."/>
            <person name="Guthke R."/>
            <person name="Hertweck C."/>
            <person name="Linde J."/>
        </authorList>
    </citation>
    <scope>NUCLEOTIDE SEQUENCE [LARGE SCALE GENOMIC DNA]</scope>
</reference>
<dbReference type="EMBL" id="CDHN01000001">
    <property type="protein sequence ID" value="CEJ81491.1"/>
    <property type="molecule type" value="Genomic_DNA"/>
</dbReference>
<dbReference type="Proteomes" id="UP000039046">
    <property type="component" value="Unassembled WGS sequence"/>
</dbReference>
<organism evidence="2 3">
    <name type="scientific">[Torrubiella] hemipterigena</name>
    <dbReference type="NCBI Taxonomy" id="1531966"/>
    <lineage>
        <taxon>Eukaryota</taxon>
        <taxon>Fungi</taxon>
        <taxon>Dikarya</taxon>
        <taxon>Ascomycota</taxon>
        <taxon>Pezizomycotina</taxon>
        <taxon>Sordariomycetes</taxon>
        <taxon>Hypocreomycetidae</taxon>
        <taxon>Hypocreales</taxon>
        <taxon>Clavicipitaceae</taxon>
        <taxon>Clavicipitaceae incertae sedis</taxon>
        <taxon>'Torrubiella' clade</taxon>
    </lineage>
</organism>
<keyword evidence="3" id="KW-1185">Reference proteome</keyword>
<name>A0A0A1STJ2_9HYPO</name>
<evidence type="ECO:0000313" key="2">
    <source>
        <dbReference type="EMBL" id="CEJ81491.1"/>
    </source>
</evidence>
<dbReference type="Pfam" id="PF20150">
    <property type="entry name" value="2EXR"/>
    <property type="match status" value="1"/>
</dbReference>
<dbReference type="OrthoDB" id="3596450at2759"/>
<proteinExistence type="predicted"/>
<dbReference type="HOGENOM" id="CLU_071377_3_0_1"/>
<dbReference type="AlphaFoldDB" id="A0A0A1STJ2"/>
<gene>
    <name evidence="2" type="ORF">VHEMI01613</name>
</gene>
<feature type="domain" description="2EXR" evidence="1">
    <location>
        <begin position="5"/>
        <end position="92"/>
    </location>
</feature>
<protein>
    <recommendedName>
        <fullName evidence="1">2EXR domain-containing protein</fullName>
    </recommendedName>
</protein>
<dbReference type="PANTHER" id="PTHR35910">
    <property type="entry name" value="2EXR DOMAIN-CONTAINING PROTEIN"/>
    <property type="match status" value="1"/>
</dbReference>
<dbReference type="InterPro" id="IPR045518">
    <property type="entry name" value="2EXR"/>
</dbReference>
<evidence type="ECO:0000259" key="1">
    <source>
        <dbReference type="Pfam" id="PF20150"/>
    </source>
</evidence>